<organism evidence="3 4">
    <name type="scientific">Allocoleopsis franciscana PCC 7113</name>
    <dbReference type="NCBI Taxonomy" id="1173027"/>
    <lineage>
        <taxon>Bacteria</taxon>
        <taxon>Bacillati</taxon>
        <taxon>Cyanobacteriota</taxon>
        <taxon>Cyanophyceae</taxon>
        <taxon>Coleofasciculales</taxon>
        <taxon>Coleofasciculaceae</taxon>
        <taxon>Allocoleopsis</taxon>
        <taxon>Allocoleopsis franciscana</taxon>
    </lineage>
</organism>
<dbReference type="OrthoDB" id="7056876at2"/>
<evidence type="ECO:0000313" key="3">
    <source>
        <dbReference type="EMBL" id="AFZ20195.1"/>
    </source>
</evidence>
<sequence>MSKKSDLVARPGWSLDQRNPQVIQLFMPLWEWLYRYYFRVQTSGWHHIPPQGQVLLVGSHNGGLVAPDMVMMMYDWFRRFGTERPVYGLMHPCVWKAAPRVAHLAAETGAVVAHPKMAIAALRKGASVLVYPGGAKDVFRLHALRHKICLAGNQAFIKLALGHNVPIVPLISYGAHDTLIVLANLYQQVRQLHEWGMPWFLDIDPEVFPIYLGLPWGLAIGPLPNIPLPVTIHTRVCPPIIFERYGREAAHDGDYVEDCYNLVCEKMQQELDNLVQAVEA</sequence>
<dbReference type="RefSeq" id="WP_015184331.1">
    <property type="nucleotide sequence ID" value="NC_019738.1"/>
</dbReference>
<gene>
    <name evidence="3" type="ORF">Mic7113_4509</name>
</gene>
<dbReference type="Proteomes" id="UP000010471">
    <property type="component" value="Chromosome"/>
</dbReference>
<dbReference type="PANTHER" id="PTHR22753:SF14">
    <property type="entry name" value="MONOACYLGLYCEROL_DIACYLGLYCEROL O-ACYLTRANSFERASE"/>
    <property type="match status" value="1"/>
</dbReference>
<reference evidence="3 4" key="1">
    <citation type="submission" date="2012-06" db="EMBL/GenBank/DDBJ databases">
        <title>Finished chromosome of genome of Microcoleus sp. PCC 7113.</title>
        <authorList>
            <consortium name="US DOE Joint Genome Institute"/>
            <person name="Gugger M."/>
            <person name="Coursin T."/>
            <person name="Rippka R."/>
            <person name="Tandeau De Marsac N."/>
            <person name="Huntemann M."/>
            <person name="Wei C.-L."/>
            <person name="Han J."/>
            <person name="Detter J.C."/>
            <person name="Han C."/>
            <person name="Tapia R."/>
            <person name="Chen A."/>
            <person name="Kyrpides N."/>
            <person name="Mavromatis K."/>
            <person name="Markowitz V."/>
            <person name="Szeto E."/>
            <person name="Ivanova N."/>
            <person name="Pagani I."/>
            <person name="Pati A."/>
            <person name="Goodwin L."/>
            <person name="Nordberg H.P."/>
            <person name="Cantor M.N."/>
            <person name="Hua S.X."/>
            <person name="Woyke T."/>
            <person name="Kerfeld C.A."/>
        </authorList>
    </citation>
    <scope>NUCLEOTIDE SEQUENCE [LARGE SCALE GENOMIC DNA]</scope>
    <source>
        <strain evidence="3 4">PCC 7113</strain>
    </source>
</reference>
<dbReference type="SUPFAM" id="SSF69593">
    <property type="entry name" value="Glycerol-3-phosphate (1)-acyltransferase"/>
    <property type="match status" value="1"/>
</dbReference>
<dbReference type="HOGENOM" id="CLU_015395_1_0_3"/>
<accession>K9WIG0</accession>
<dbReference type="PANTHER" id="PTHR22753">
    <property type="entry name" value="TRANSMEMBRANE PROTEIN 68"/>
    <property type="match status" value="1"/>
</dbReference>
<keyword evidence="1 3" id="KW-0808">Transferase</keyword>
<dbReference type="AlphaFoldDB" id="K9WIG0"/>
<dbReference type="InterPro" id="IPR016676">
    <property type="entry name" value="P_lipid/glycerol_AcTrfase_prd"/>
</dbReference>
<dbReference type="KEGG" id="mic:Mic7113_4509"/>
<keyword evidence="2 3" id="KW-0012">Acyltransferase</keyword>
<dbReference type="GO" id="GO:0016020">
    <property type="term" value="C:membrane"/>
    <property type="evidence" value="ECO:0007669"/>
    <property type="project" value="TreeGrafter"/>
</dbReference>
<protein>
    <submittedName>
        <fullName evidence="3">1-acyl-sn-glycerol-3-phosphate acyltransferase</fullName>
    </submittedName>
</protein>
<proteinExistence type="predicted"/>
<evidence type="ECO:0000313" key="4">
    <source>
        <dbReference type="Proteomes" id="UP000010471"/>
    </source>
</evidence>
<dbReference type="InterPro" id="IPR007130">
    <property type="entry name" value="DAGAT"/>
</dbReference>
<dbReference type="PATRIC" id="fig|1173027.3.peg.4990"/>
<keyword evidence="4" id="KW-1185">Reference proteome</keyword>
<dbReference type="CDD" id="cd07987">
    <property type="entry name" value="LPLAT_MGAT-like"/>
    <property type="match status" value="1"/>
</dbReference>
<dbReference type="STRING" id="1173027.Mic7113_4509"/>
<dbReference type="EMBL" id="CP003630">
    <property type="protein sequence ID" value="AFZ20195.1"/>
    <property type="molecule type" value="Genomic_DNA"/>
</dbReference>
<evidence type="ECO:0000256" key="2">
    <source>
        <dbReference type="ARBA" id="ARBA00023315"/>
    </source>
</evidence>
<dbReference type="PIRSF" id="PIRSF016753">
    <property type="entry name" value="P_lipid/glycerol_ac_tran_prd"/>
    <property type="match status" value="1"/>
</dbReference>
<name>K9WIG0_9CYAN</name>
<dbReference type="Pfam" id="PF03982">
    <property type="entry name" value="DAGAT"/>
    <property type="match status" value="1"/>
</dbReference>
<dbReference type="eggNOG" id="COG0204">
    <property type="taxonomic scope" value="Bacteria"/>
</dbReference>
<evidence type="ECO:0000256" key="1">
    <source>
        <dbReference type="ARBA" id="ARBA00022679"/>
    </source>
</evidence>
<dbReference type="GO" id="GO:0008374">
    <property type="term" value="F:O-acyltransferase activity"/>
    <property type="evidence" value="ECO:0007669"/>
    <property type="project" value="InterPro"/>
</dbReference>